<feature type="transmembrane region" description="Helical" evidence="9">
    <location>
        <begin position="1060"/>
        <end position="1086"/>
    </location>
</feature>
<comment type="caution">
    <text evidence="7">Lacks conserved residue(s) required for the propagation of feature annotation.</text>
</comment>
<dbReference type="InterPro" id="IPR057244">
    <property type="entry name" value="GAIN_B"/>
</dbReference>
<dbReference type="OrthoDB" id="2121937at2759"/>
<gene>
    <name evidence="13" type="ORF">COCON_G00101990</name>
</gene>
<dbReference type="InterPro" id="IPR001024">
    <property type="entry name" value="PLAT/LH2_dom"/>
</dbReference>
<protein>
    <submittedName>
        <fullName evidence="13">Uncharacterized protein</fullName>
    </submittedName>
</protein>
<dbReference type="Pfam" id="PF01477">
    <property type="entry name" value="PLAT"/>
    <property type="match status" value="1"/>
</dbReference>
<dbReference type="Gene3D" id="2.60.60.20">
    <property type="entry name" value="PLAT/LH2 domain"/>
    <property type="match status" value="1"/>
</dbReference>
<evidence type="ECO:0000256" key="9">
    <source>
        <dbReference type="SAM" id="Phobius"/>
    </source>
</evidence>
<feature type="region of interest" description="Disordered" evidence="8">
    <location>
        <begin position="200"/>
        <end position="223"/>
    </location>
</feature>
<dbReference type="InterPro" id="IPR046338">
    <property type="entry name" value="GAIN_dom_sf"/>
</dbReference>
<name>A0A9Q1DHQ2_CONCO</name>
<evidence type="ECO:0000256" key="3">
    <source>
        <dbReference type="ARBA" id="ARBA00022692"/>
    </source>
</evidence>
<comment type="caution">
    <text evidence="13">The sequence shown here is derived from an EMBL/GenBank/DDBJ whole genome shotgun (WGS) entry which is preliminary data.</text>
</comment>
<dbReference type="Proteomes" id="UP001152803">
    <property type="component" value="Unassembled WGS sequence"/>
</dbReference>
<dbReference type="SMART" id="SM00303">
    <property type="entry name" value="GPS"/>
    <property type="match status" value="1"/>
</dbReference>
<dbReference type="GO" id="GO:0050982">
    <property type="term" value="P:detection of mechanical stimulus"/>
    <property type="evidence" value="ECO:0007669"/>
    <property type="project" value="TreeGrafter"/>
</dbReference>
<dbReference type="CDD" id="cd01752">
    <property type="entry name" value="PLAT_polycystin"/>
    <property type="match status" value="1"/>
</dbReference>
<reference evidence="13" key="1">
    <citation type="journal article" date="2023" name="Science">
        <title>Genome structures resolve the early diversification of teleost fishes.</title>
        <authorList>
            <person name="Parey E."/>
            <person name="Louis A."/>
            <person name="Montfort J."/>
            <person name="Bouchez O."/>
            <person name="Roques C."/>
            <person name="Iampietro C."/>
            <person name="Lluch J."/>
            <person name="Castinel A."/>
            <person name="Donnadieu C."/>
            <person name="Desvignes T."/>
            <person name="Floi Bucao C."/>
            <person name="Jouanno E."/>
            <person name="Wen M."/>
            <person name="Mejri S."/>
            <person name="Dirks R."/>
            <person name="Jansen H."/>
            <person name="Henkel C."/>
            <person name="Chen W.J."/>
            <person name="Zahm M."/>
            <person name="Cabau C."/>
            <person name="Klopp C."/>
            <person name="Thompson A.W."/>
            <person name="Robinson-Rechavi M."/>
            <person name="Braasch I."/>
            <person name="Lecointre G."/>
            <person name="Bobe J."/>
            <person name="Postlethwait J.H."/>
            <person name="Berthelot C."/>
            <person name="Roest Crollius H."/>
            <person name="Guiguen Y."/>
        </authorList>
    </citation>
    <scope>NUCLEOTIDE SEQUENCE</scope>
    <source>
        <strain evidence="13">Concon-B</strain>
    </source>
</reference>
<dbReference type="Gene3D" id="2.60.220.50">
    <property type="match status" value="1"/>
</dbReference>
<dbReference type="InterPro" id="IPR042060">
    <property type="entry name" value="PLAT_polycystin1"/>
</dbReference>
<feature type="transmembrane region" description="Helical" evidence="9">
    <location>
        <begin position="876"/>
        <end position="897"/>
    </location>
</feature>
<dbReference type="PANTHER" id="PTHR10877:SF197">
    <property type="entry name" value="POLYCYSTIC KIDNEY DISEASE PROTEIN 1-LIKE 2"/>
    <property type="match status" value="1"/>
</dbReference>
<dbReference type="GO" id="GO:0005262">
    <property type="term" value="F:calcium channel activity"/>
    <property type="evidence" value="ECO:0007669"/>
    <property type="project" value="TreeGrafter"/>
</dbReference>
<evidence type="ECO:0000256" key="5">
    <source>
        <dbReference type="ARBA" id="ARBA00023136"/>
    </source>
</evidence>
<keyword evidence="5 9" id="KW-0472">Membrane</keyword>
<feature type="domain" description="PLAT" evidence="11">
    <location>
        <begin position="671"/>
        <end position="788"/>
    </location>
</feature>
<keyword evidence="4 9" id="KW-1133">Transmembrane helix</keyword>
<evidence type="ECO:0000259" key="12">
    <source>
        <dbReference type="PROSITE" id="PS50221"/>
    </source>
</evidence>
<dbReference type="InterPro" id="IPR000203">
    <property type="entry name" value="GPS"/>
</dbReference>
<evidence type="ECO:0000259" key="11">
    <source>
        <dbReference type="PROSITE" id="PS50095"/>
    </source>
</evidence>
<dbReference type="InterPro" id="IPR051223">
    <property type="entry name" value="Polycystin"/>
</dbReference>
<feature type="domain" description="GAIN-B" evidence="12">
    <location>
        <begin position="470"/>
        <end position="612"/>
    </location>
</feature>
<dbReference type="FunFam" id="2.60.60.20:FF:000008">
    <property type="entry name" value="Polycystic kidney disease 1-like 2, isoform CRA_a"/>
    <property type="match status" value="1"/>
</dbReference>
<organism evidence="13 14">
    <name type="scientific">Conger conger</name>
    <name type="common">Conger eel</name>
    <name type="synonym">Muraena conger</name>
    <dbReference type="NCBI Taxonomy" id="82655"/>
    <lineage>
        <taxon>Eukaryota</taxon>
        <taxon>Metazoa</taxon>
        <taxon>Chordata</taxon>
        <taxon>Craniata</taxon>
        <taxon>Vertebrata</taxon>
        <taxon>Euteleostomi</taxon>
        <taxon>Actinopterygii</taxon>
        <taxon>Neopterygii</taxon>
        <taxon>Teleostei</taxon>
        <taxon>Anguilliformes</taxon>
        <taxon>Congridae</taxon>
        <taxon>Conger</taxon>
    </lineage>
</organism>
<keyword evidence="6" id="KW-1015">Disulfide bond</keyword>
<dbReference type="PROSITE" id="PS50095">
    <property type="entry name" value="PLAT"/>
    <property type="match status" value="1"/>
</dbReference>
<dbReference type="Pfam" id="PF01825">
    <property type="entry name" value="GPS"/>
    <property type="match status" value="1"/>
</dbReference>
<dbReference type="PROSITE" id="PS50221">
    <property type="entry name" value="GAIN_B"/>
    <property type="match status" value="1"/>
</dbReference>
<evidence type="ECO:0000256" key="2">
    <source>
        <dbReference type="ARBA" id="ARBA00007200"/>
    </source>
</evidence>
<feature type="transmembrane region" description="Helical" evidence="9">
    <location>
        <begin position="834"/>
        <end position="852"/>
    </location>
</feature>
<dbReference type="AlphaFoldDB" id="A0A9Q1DHQ2"/>
<sequence>MRKSHVFALSGVKHNFFPQSITLAVMLRWLPRSWTQTTSPMAHLILISLFLWIPKTLPSDVEANDLEWVLFHGVRYQISPGILAWSQADEFCKEIGGDLLQSLNANARMFLYKTYEEAGEMGQTWWVGQYLSGRFEESLQLGSGDSELESMCDPKKRSPGSGMLCNHIIMDPNVQLVTSLACTRKRHAICKQGFTKRSTDVTETSLSGKPPEPSYKISKRETSYRQDPGSVMREMRAVLKDETALLSMAVEILDMEERAKIHLTFQYKIDYLVALMNATVLIDPDKDKNSTAKYELIFRCAAAISLISRSQCEGENAEQIEAMSAIMFQLYELLSMQLLKTGDGPMTIRHPTATIYLIRLEPEKLNNFVIGAPGNDTYCQLPSLAAMAPFLGDLSNVNVQMYSFDLNLLRGDSNETITDKICSLSLKDENKQDIKLKNMSETVQIFMPRQDDLVIYFNNLTIKKNTVVTSTFNVTEPLSSVIFKMEPSKNVTFEILLAYDRTPNATDNDHSLILSETTGYRWLISPEILGGRVGNWTSRLVLVNYTDGDESMELRFMSFETKCMFWNKANQTWSTNGCSVGLQSEPARTQCLCNHMTFFGSSAFVMPNQVDLSQTAALFAKVSENYVVVVMLSAFFGLYLILLVWAIYADKRAFIKKKMTLLADNHPCAQYYYLLNVQTGHRRGAGTTAQVELALVGVEGQSTRRHFTDPQKPVFERGGVDMFLLATPFPLGDLESIRVRHDNSGKSPDWYLNKVTVQDMQLRKYWHFLCSSWLSSSKGDGITKRTFPSAKSDEITSFRNLFQSRTSSGFRDEHIWVSVVDPPRRSPFTRAQRVSCCMCLLLCTMAINIMFWNKPQNQQSPVIFNIGSLEVTWEDIVIGVESGLLMFPINILIISIFRSIKPRLPQAESGDAAQTRHRVPTIDTFLKETGELVIILSRNTKNKVSPPEKEVETFSDLYAALSAVQEVLQHMPGAGQAEGDDDDEDAHWGHCGHFVLHYLCHLQNVLGQIGDGAFSSREDFQWVQNTLSLLQRKAETMYSTHAPRGLNTAPKEDKKAGCWLPWWFVFVGWFLLLSISGISTFFTLLYGFWYGKESSTQWAMSLALSLFQSIFILQPLKVIGVAIFFALILKTVTVDESEEVDFLLKEQQERCESFSQMSRL</sequence>
<keyword evidence="3 9" id="KW-0812">Transmembrane</keyword>
<dbReference type="GO" id="GO:0016020">
    <property type="term" value="C:membrane"/>
    <property type="evidence" value="ECO:0007669"/>
    <property type="project" value="UniProtKB-SubCell"/>
</dbReference>
<evidence type="ECO:0000256" key="1">
    <source>
        <dbReference type="ARBA" id="ARBA00004370"/>
    </source>
</evidence>
<proteinExistence type="inferred from homology"/>
<comment type="similarity">
    <text evidence="2">Belongs to the polycystin family.</text>
</comment>
<dbReference type="SMART" id="SM00308">
    <property type="entry name" value="LH2"/>
    <property type="match status" value="1"/>
</dbReference>
<evidence type="ECO:0000256" key="6">
    <source>
        <dbReference type="ARBA" id="ARBA00023157"/>
    </source>
</evidence>
<dbReference type="CDD" id="cd00037">
    <property type="entry name" value="CLECT"/>
    <property type="match status" value="1"/>
</dbReference>
<dbReference type="InterPro" id="IPR036392">
    <property type="entry name" value="PLAT/LH2_dom_sf"/>
</dbReference>
<dbReference type="PROSITE" id="PS50041">
    <property type="entry name" value="C_TYPE_LECTIN_2"/>
    <property type="match status" value="1"/>
</dbReference>
<accession>A0A9Q1DHQ2</accession>
<dbReference type="InterPro" id="IPR001304">
    <property type="entry name" value="C-type_lectin-like"/>
</dbReference>
<evidence type="ECO:0000313" key="14">
    <source>
        <dbReference type="Proteomes" id="UP001152803"/>
    </source>
</evidence>
<evidence type="ECO:0000256" key="8">
    <source>
        <dbReference type="SAM" id="MobiDB-lite"/>
    </source>
</evidence>
<keyword evidence="14" id="KW-1185">Reference proteome</keyword>
<dbReference type="InterPro" id="IPR016187">
    <property type="entry name" value="CTDL_fold"/>
</dbReference>
<dbReference type="SUPFAM" id="SSF49723">
    <property type="entry name" value="Lipase/lipooxygenase domain (PLAT/LH2 domain)"/>
    <property type="match status" value="1"/>
</dbReference>
<evidence type="ECO:0000313" key="13">
    <source>
        <dbReference type="EMBL" id="KAJ8271340.1"/>
    </source>
</evidence>
<feature type="transmembrane region" description="Helical" evidence="9">
    <location>
        <begin position="626"/>
        <end position="649"/>
    </location>
</feature>
<evidence type="ECO:0000256" key="7">
    <source>
        <dbReference type="PROSITE-ProRule" id="PRU00152"/>
    </source>
</evidence>
<feature type="domain" description="C-type lectin" evidence="10">
    <location>
        <begin position="71"/>
        <end position="191"/>
    </location>
</feature>
<evidence type="ECO:0000259" key="10">
    <source>
        <dbReference type="PROSITE" id="PS50041"/>
    </source>
</evidence>
<dbReference type="InterPro" id="IPR016186">
    <property type="entry name" value="C-type_lectin-like/link_sf"/>
</dbReference>
<evidence type="ECO:0000256" key="4">
    <source>
        <dbReference type="ARBA" id="ARBA00022989"/>
    </source>
</evidence>
<dbReference type="EMBL" id="JAFJMO010000007">
    <property type="protein sequence ID" value="KAJ8271340.1"/>
    <property type="molecule type" value="Genomic_DNA"/>
</dbReference>
<dbReference type="PANTHER" id="PTHR10877">
    <property type="entry name" value="POLYCYSTIN FAMILY MEMBER"/>
    <property type="match status" value="1"/>
</dbReference>
<dbReference type="SUPFAM" id="SSF56436">
    <property type="entry name" value="C-type lectin-like"/>
    <property type="match status" value="1"/>
</dbReference>
<dbReference type="Gene3D" id="3.10.100.10">
    <property type="entry name" value="Mannose-Binding Protein A, subunit A"/>
    <property type="match status" value="1"/>
</dbReference>
<feature type="transmembrane region" description="Helical" evidence="9">
    <location>
        <begin position="1106"/>
        <end position="1129"/>
    </location>
</feature>
<comment type="subcellular location">
    <subcellularLocation>
        <location evidence="1">Membrane</location>
    </subcellularLocation>
</comment>